<dbReference type="SMART" id="SM00387">
    <property type="entry name" value="HATPase_c"/>
    <property type="match status" value="1"/>
</dbReference>
<protein>
    <recommendedName>
        <fullName evidence="2">histidine kinase</fullName>
        <ecNumber evidence="2">2.7.13.3</ecNumber>
    </recommendedName>
</protein>
<dbReference type="Pfam" id="PF02518">
    <property type="entry name" value="HATPase_c"/>
    <property type="match status" value="1"/>
</dbReference>
<dbReference type="InterPro" id="IPR036890">
    <property type="entry name" value="HATPase_C_sf"/>
</dbReference>
<evidence type="ECO:0000256" key="1">
    <source>
        <dbReference type="ARBA" id="ARBA00000085"/>
    </source>
</evidence>
<evidence type="ECO:0000256" key="6">
    <source>
        <dbReference type="ARBA" id="ARBA00022777"/>
    </source>
</evidence>
<evidence type="ECO:0000256" key="9">
    <source>
        <dbReference type="SAM" id="MobiDB-lite"/>
    </source>
</evidence>
<dbReference type="GO" id="GO:0000155">
    <property type="term" value="F:phosphorelay sensor kinase activity"/>
    <property type="evidence" value="ECO:0007669"/>
    <property type="project" value="InterPro"/>
</dbReference>
<comment type="catalytic activity">
    <reaction evidence="1">
        <text>ATP + protein L-histidine = ADP + protein N-phospho-L-histidine.</text>
        <dbReference type="EC" id="2.7.13.3"/>
    </reaction>
</comment>
<keyword evidence="3" id="KW-0597">Phosphoprotein</keyword>
<evidence type="ECO:0000256" key="4">
    <source>
        <dbReference type="ARBA" id="ARBA00022679"/>
    </source>
</evidence>
<feature type="transmembrane region" description="Helical" evidence="10">
    <location>
        <begin position="114"/>
        <end position="131"/>
    </location>
</feature>
<keyword evidence="10" id="KW-0812">Transmembrane</keyword>
<dbReference type="EMBL" id="CP108253">
    <property type="protein sequence ID" value="WTU38702.1"/>
    <property type="molecule type" value="Genomic_DNA"/>
</dbReference>
<keyword evidence="6 12" id="KW-0418">Kinase</keyword>
<keyword evidence="10" id="KW-0472">Membrane</keyword>
<dbReference type="Gene3D" id="1.20.5.1930">
    <property type="match status" value="1"/>
</dbReference>
<feature type="transmembrane region" description="Helical" evidence="10">
    <location>
        <begin position="26"/>
        <end position="45"/>
    </location>
</feature>
<dbReference type="CDD" id="cd16917">
    <property type="entry name" value="HATPase_UhpB-NarQ-NarX-like"/>
    <property type="match status" value="1"/>
</dbReference>
<dbReference type="PANTHER" id="PTHR24421">
    <property type="entry name" value="NITRATE/NITRITE SENSOR PROTEIN NARX-RELATED"/>
    <property type="match status" value="1"/>
</dbReference>
<keyword evidence="8" id="KW-0902">Two-component regulatory system</keyword>
<keyword evidence="7" id="KW-0067">ATP-binding</keyword>
<evidence type="ECO:0000259" key="11">
    <source>
        <dbReference type="PROSITE" id="PS50109"/>
    </source>
</evidence>
<dbReference type="GO" id="GO:0046983">
    <property type="term" value="F:protein dimerization activity"/>
    <property type="evidence" value="ECO:0007669"/>
    <property type="project" value="InterPro"/>
</dbReference>
<dbReference type="InterPro" id="IPR005467">
    <property type="entry name" value="His_kinase_dom"/>
</dbReference>
<keyword evidence="4" id="KW-0808">Transferase</keyword>
<dbReference type="Gene3D" id="3.30.565.10">
    <property type="entry name" value="Histidine kinase-like ATPase, C-terminal domain"/>
    <property type="match status" value="1"/>
</dbReference>
<name>A0AAU2GS97_9ACTN</name>
<evidence type="ECO:0000256" key="3">
    <source>
        <dbReference type="ARBA" id="ARBA00022553"/>
    </source>
</evidence>
<evidence type="ECO:0000256" key="10">
    <source>
        <dbReference type="SAM" id="Phobius"/>
    </source>
</evidence>
<feature type="transmembrane region" description="Helical" evidence="10">
    <location>
        <begin position="51"/>
        <end position="68"/>
    </location>
</feature>
<dbReference type="SUPFAM" id="SSF55874">
    <property type="entry name" value="ATPase domain of HSP90 chaperone/DNA topoisomerase II/histidine kinase"/>
    <property type="match status" value="1"/>
</dbReference>
<evidence type="ECO:0000256" key="7">
    <source>
        <dbReference type="ARBA" id="ARBA00022840"/>
    </source>
</evidence>
<dbReference type="PROSITE" id="PS50109">
    <property type="entry name" value="HIS_KIN"/>
    <property type="match status" value="1"/>
</dbReference>
<dbReference type="InterPro" id="IPR050482">
    <property type="entry name" value="Sensor_HK_TwoCompSys"/>
</dbReference>
<dbReference type="EC" id="2.7.13.3" evidence="2"/>
<accession>A0AAU2GS97</accession>
<feature type="region of interest" description="Disordered" evidence="9">
    <location>
        <begin position="1"/>
        <end position="20"/>
    </location>
</feature>
<dbReference type="InterPro" id="IPR003594">
    <property type="entry name" value="HATPase_dom"/>
</dbReference>
<feature type="transmembrane region" description="Helical" evidence="10">
    <location>
        <begin position="75"/>
        <end position="108"/>
    </location>
</feature>
<dbReference type="PANTHER" id="PTHR24421:SF10">
    <property type="entry name" value="NITRATE_NITRITE SENSOR PROTEIN NARQ"/>
    <property type="match status" value="1"/>
</dbReference>
<evidence type="ECO:0000313" key="12">
    <source>
        <dbReference type="EMBL" id="WTU38702.1"/>
    </source>
</evidence>
<evidence type="ECO:0000256" key="2">
    <source>
        <dbReference type="ARBA" id="ARBA00012438"/>
    </source>
</evidence>
<dbReference type="InterPro" id="IPR011712">
    <property type="entry name" value="Sig_transdc_His_kin_sub3_dim/P"/>
</dbReference>
<feature type="compositionally biased region" description="Low complexity" evidence="9">
    <location>
        <begin position="1"/>
        <end position="14"/>
    </location>
</feature>
<dbReference type="GO" id="GO:0005524">
    <property type="term" value="F:ATP binding"/>
    <property type="evidence" value="ECO:0007669"/>
    <property type="project" value="UniProtKB-KW"/>
</dbReference>
<keyword evidence="10" id="KW-1133">Transmembrane helix</keyword>
<sequence>MVTTRPAPRAPATRQGGDAPWTRNDGLVAVGAGVMDLLSFTFASLAGQGDVPVVGCVLLVVAALPLLVRRRAPVLVLAAVLLLGLGLNLTVPTALHFGAAVVVALYSVVRFRSAPVVVAASLAAVATLVDWTKWPRLSLMEMVGNVLAAVTVIIAGAVMKRWQRDIEANRRLLADRAVAAERRRIARELHDIVAHHITTMQLMAGGARANLARDPEVAREALVELEGSGRMALHEMRQLLDVLRAGDEAEDEPIAPQPGIADLERIVAESCRAGLPTALDVRGGERPLPPSVGLTVFRIVQESLTNARKYAGEARAQVRLTYEPDGVAVEVSDDGTGACEGLVRAGTASGSGYGLVGMRERAALHGGTFEAGPLDEAGFRVAARLPLTADEGALR</sequence>
<keyword evidence="5" id="KW-0547">Nucleotide-binding</keyword>
<proteinExistence type="predicted"/>
<dbReference type="GO" id="GO:0016020">
    <property type="term" value="C:membrane"/>
    <property type="evidence" value="ECO:0007669"/>
    <property type="project" value="InterPro"/>
</dbReference>
<gene>
    <name evidence="12" type="ORF">OHV25_03525</name>
</gene>
<organism evidence="12">
    <name type="scientific">Streptomyces sp. NBC_00060</name>
    <dbReference type="NCBI Taxonomy" id="2975636"/>
    <lineage>
        <taxon>Bacteria</taxon>
        <taxon>Bacillati</taxon>
        <taxon>Actinomycetota</taxon>
        <taxon>Actinomycetes</taxon>
        <taxon>Kitasatosporales</taxon>
        <taxon>Streptomycetaceae</taxon>
        <taxon>Streptomyces</taxon>
    </lineage>
</organism>
<evidence type="ECO:0000256" key="8">
    <source>
        <dbReference type="ARBA" id="ARBA00023012"/>
    </source>
</evidence>
<evidence type="ECO:0000256" key="5">
    <source>
        <dbReference type="ARBA" id="ARBA00022741"/>
    </source>
</evidence>
<dbReference type="AlphaFoldDB" id="A0AAU2GS97"/>
<feature type="domain" description="Histidine kinase" evidence="11">
    <location>
        <begin position="298"/>
        <end position="389"/>
    </location>
</feature>
<feature type="transmembrane region" description="Helical" evidence="10">
    <location>
        <begin position="143"/>
        <end position="162"/>
    </location>
</feature>
<dbReference type="Pfam" id="PF07730">
    <property type="entry name" value="HisKA_3"/>
    <property type="match status" value="1"/>
</dbReference>
<reference evidence="12" key="1">
    <citation type="submission" date="2022-10" db="EMBL/GenBank/DDBJ databases">
        <title>The complete genomes of actinobacterial strains from the NBC collection.</title>
        <authorList>
            <person name="Joergensen T.S."/>
            <person name="Alvarez Arevalo M."/>
            <person name="Sterndorff E.B."/>
            <person name="Faurdal D."/>
            <person name="Vuksanovic O."/>
            <person name="Mourched A.-S."/>
            <person name="Charusanti P."/>
            <person name="Shaw S."/>
            <person name="Blin K."/>
            <person name="Weber T."/>
        </authorList>
    </citation>
    <scope>NUCLEOTIDE SEQUENCE</scope>
    <source>
        <strain evidence="12">NBC_00060</strain>
    </source>
</reference>